<sequence length="170" mass="18876">MKKLRALDFKDILQVAILCFEGLFPAPFDGYLQDLLWDLAVWLSYGKLRQHTGSTLNSFRVTTTSLSFQIHKFANTICPQFHTKETPHEENAQNQQAAAKKAKEAAKAAASGAPSPPEQQKKKASGAQFKLFSLAAYKLHALNDYLRSILLFGTTDSYSTQIVSCTSPTF</sequence>
<dbReference type="HOGENOM" id="CLU_101491_1_0_1"/>
<reference evidence="2 3" key="1">
    <citation type="submission" date="2014-04" db="EMBL/GenBank/DDBJ databases">
        <authorList>
            <consortium name="DOE Joint Genome Institute"/>
            <person name="Kuo A."/>
            <person name="Tarkka M."/>
            <person name="Buscot F."/>
            <person name="Kohler A."/>
            <person name="Nagy L.G."/>
            <person name="Floudas D."/>
            <person name="Copeland A."/>
            <person name="Barry K.W."/>
            <person name="Cichocki N."/>
            <person name="Veneault-Fourrey C."/>
            <person name="LaButti K."/>
            <person name="Lindquist E.A."/>
            <person name="Lipzen A."/>
            <person name="Lundell T."/>
            <person name="Morin E."/>
            <person name="Murat C."/>
            <person name="Sun H."/>
            <person name="Tunlid A."/>
            <person name="Henrissat B."/>
            <person name="Grigoriev I.V."/>
            <person name="Hibbett D.S."/>
            <person name="Martin F."/>
            <person name="Nordberg H.P."/>
            <person name="Cantor M.N."/>
            <person name="Hua S.X."/>
        </authorList>
    </citation>
    <scope>NUCLEOTIDE SEQUENCE [LARGE SCALE GENOMIC DNA]</scope>
    <source>
        <strain evidence="2 3">F 1598</strain>
    </source>
</reference>
<keyword evidence="3" id="KW-1185">Reference proteome</keyword>
<evidence type="ECO:0000313" key="3">
    <source>
        <dbReference type="Proteomes" id="UP000054166"/>
    </source>
</evidence>
<name>A0A0C3EJ64_PILCF</name>
<gene>
    <name evidence="2" type="ORF">PILCRDRAFT_81727</name>
</gene>
<reference evidence="3" key="2">
    <citation type="submission" date="2015-01" db="EMBL/GenBank/DDBJ databases">
        <title>Evolutionary Origins and Diversification of the Mycorrhizal Mutualists.</title>
        <authorList>
            <consortium name="DOE Joint Genome Institute"/>
            <consortium name="Mycorrhizal Genomics Consortium"/>
            <person name="Kohler A."/>
            <person name="Kuo A."/>
            <person name="Nagy L.G."/>
            <person name="Floudas D."/>
            <person name="Copeland A."/>
            <person name="Barry K.W."/>
            <person name="Cichocki N."/>
            <person name="Veneault-Fourrey C."/>
            <person name="LaButti K."/>
            <person name="Lindquist E.A."/>
            <person name="Lipzen A."/>
            <person name="Lundell T."/>
            <person name="Morin E."/>
            <person name="Murat C."/>
            <person name="Riley R."/>
            <person name="Ohm R."/>
            <person name="Sun H."/>
            <person name="Tunlid A."/>
            <person name="Henrissat B."/>
            <person name="Grigoriev I.V."/>
            <person name="Hibbett D.S."/>
            <person name="Martin F."/>
        </authorList>
    </citation>
    <scope>NUCLEOTIDE SEQUENCE [LARGE SCALE GENOMIC DNA]</scope>
    <source>
        <strain evidence="3">F 1598</strain>
    </source>
</reference>
<evidence type="ECO:0000256" key="1">
    <source>
        <dbReference type="SAM" id="MobiDB-lite"/>
    </source>
</evidence>
<organism evidence="2 3">
    <name type="scientific">Piloderma croceum (strain F 1598)</name>
    <dbReference type="NCBI Taxonomy" id="765440"/>
    <lineage>
        <taxon>Eukaryota</taxon>
        <taxon>Fungi</taxon>
        <taxon>Dikarya</taxon>
        <taxon>Basidiomycota</taxon>
        <taxon>Agaricomycotina</taxon>
        <taxon>Agaricomycetes</taxon>
        <taxon>Agaricomycetidae</taxon>
        <taxon>Atheliales</taxon>
        <taxon>Atheliaceae</taxon>
        <taxon>Piloderma</taxon>
    </lineage>
</organism>
<dbReference type="EMBL" id="KN833116">
    <property type="protein sequence ID" value="KIM72640.1"/>
    <property type="molecule type" value="Genomic_DNA"/>
</dbReference>
<dbReference type="AlphaFoldDB" id="A0A0C3EJ64"/>
<feature type="region of interest" description="Disordered" evidence="1">
    <location>
        <begin position="84"/>
        <end position="122"/>
    </location>
</feature>
<dbReference type="Proteomes" id="UP000054166">
    <property type="component" value="Unassembled WGS sequence"/>
</dbReference>
<dbReference type="OrthoDB" id="3269417at2759"/>
<accession>A0A0C3EJ64</accession>
<protein>
    <submittedName>
        <fullName evidence="2">Uncharacterized protein</fullName>
    </submittedName>
</protein>
<evidence type="ECO:0000313" key="2">
    <source>
        <dbReference type="EMBL" id="KIM72640.1"/>
    </source>
</evidence>
<dbReference type="STRING" id="765440.A0A0C3EJ64"/>
<proteinExistence type="predicted"/>
<dbReference type="InParanoid" id="A0A0C3EJ64"/>